<keyword evidence="2" id="KW-1185">Reference proteome</keyword>
<dbReference type="Proteomes" id="UP000054851">
    <property type="component" value="Unassembled WGS sequence"/>
</dbReference>
<protein>
    <submittedName>
        <fullName evidence="1">4-hydroxybenzoyl-CoA thioesterase</fullName>
        <ecNumber evidence="1">3.1.2.23</ecNumber>
    </submittedName>
</protein>
<dbReference type="GO" id="GO:0018739">
    <property type="term" value="F:4-hydroxybenzoyl-CoA thioesterase activity"/>
    <property type="evidence" value="ECO:0007669"/>
    <property type="project" value="UniProtKB-EC"/>
</dbReference>
<dbReference type="Gene3D" id="3.10.129.10">
    <property type="entry name" value="Hotdog Thioesterase"/>
    <property type="match status" value="1"/>
</dbReference>
<name>A0A158CLF2_9BURK</name>
<sequence>MFALDTEHKTVSKETIYSVDVQFGDCDPAGIVFFPNFSRWMDAASHDYFIQCGLQPWREMDALPGCVGPPLLEFHTRFVTSATYGERLEIHTRVEEWRGKVFIQSHRIVRGETLICEGRATRALCVKQADGRLKAVPVPEFIRAACE</sequence>
<dbReference type="Pfam" id="PF13279">
    <property type="entry name" value="4HBT_2"/>
    <property type="match status" value="1"/>
</dbReference>
<dbReference type="CDD" id="cd00586">
    <property type="entry name" value="4HBT"/>
    <property type="match status" value="1"/>
</dbReference>
<dbReference type="STRING" id="1777140.AWB79_05515"/>
<dbReference type="SUPFAM" id="SSF54637">
    <property type="entry name" value="Thioesterase/thiol ester dehydrase-isomerase"/>
    <property type="match status" value="1"/>
</dbReference>
<dbReference type="EC" id="3.1.2.23" evidence="1"/>
<dbReference type="EMBL" id="FCOA02000024">
    <property type="protein sequence ID" value="SAK82706.1"/>
    <property type="molecule type" value="Genomic_DNA"/>
</dbReference>
<comment type="caution">
    <text evidence="1">The sequence shown here is derived from an EMBL/GenBank/DDBJ whole genome shotgun (WGS) entry which is preliminary data.</text>
</comment>
<gene>
    <name evidence="1" type="ORF">AWB79_05515</name>
</gene>
<keyword evidence="1" id="KW-0378">Hydrolase</keyword>
<evidence type="ECO:0000313" key="2">
    <source>
        <dbReference type="Proteomes" id="UP000054851"/>
    </source>
</evidence>
<accession>A0A158CLF2</accession>
<dbReference type="InterPro" id="IPR029069">
    <property type="entry name" value="HotDog_dom_sf"/>
</dbReference>
<dbReference type="AlphaFoldDB" id="A0A158CLF2"/>
<evidence type="ECO:0000313" key="1">
    <source>
        <dbReference type="EMBL" id="SAK82706.1"/>
    </source>
</evidence>
<proteinExistence type="predicted"/>
<organism evidence="1 2">
    <name type="scientific">Caballeronia hypogeia</name>
    <dbReference type="NCBI Taxonomy" id="1777140"/>
    <lineage>
        <taxon>Bacteria</taxon>
        <taxon>Pseudomonadati</taxon>
        <taxon>Pseudomonadota</taxon>
        <taxon>Betaproteobacteria</taxon>
        <taxon>Burkholderiales</taxon>
        <taxon>Burkholderiaceae</taxon>
        <taxon>Caballeronia</taxon>
    </lineage>
</organism>
<reference evidence="1" key="1">
    <citation type="submission" date="2016-01" db="EMBL/GenBank/DDBJ databases">
        <authorList>
            <person name="Peeters C."/>
        </authorList>
    </citation>
    <scope>NUCLEOTIDE SEQUENCE</scope>
    <source>
        <strain evidence="1">LMG 29322</strain>
    </source>
</reference>